<reference evidence="1 2" key="1">
    <citation type="submission" date="2014-04" db="EMBL/GenBank/DDBJ databases">
        <authorList>
            <consortium name="DOE Joint Genome Institute"/>
            <person name="Kuo A."/>
            <person name="Kohler A."/>
            <person name="Costa M.D."/>
            <person name="Nagy L.G."/>
            <person name="Floudas D."/>
            <person name="Copeland A."/>
            <person name="Barry K.W."/>
            <person name="Cichocki N."/>
            <person name="Veneault-Fourrey C."/>
            <person name="LaButti K."/>
            <person name="Lindquist E.A."/>
            <person name="Lipzen A."/>
            <person name="Lundell T."/>
            <person name="Morin E."/>
            <person name="Murat C."/>
            <person name="Sun H."/>
            <person name="Tunlid A."/>
            <person name="Henrissat B."/>
            <person name="Grigoriev I.V."/>
            <person name="Hibbett D.S."/>
            <person name="Martin F."/>
            <person name="Nordberg H.P."/>
            <person name="Cantor M.N."/>
            <person name="Hua S.X."/>
        </authorList>
    </citation>
    <scope>NUCLEOTIDE SEQUENCE [LARGE SCALE GENOMIC DNA]</scope>
    <source>
        <strain evidence="1 2">Marx 270</strain>
    </source>
</reference>
<sequence>MLYNVDPYLSTDSPSANANEVAIEDPGFVASLLPAPAQSDVSRVRTSAVQLGRHCC</sequence>
<proteinExistence type="predicted"/>
<evidence type="ECO:0000313" key="1">
    <source>
        <dbReference type="EMBL" id="KIN94864.1"/>
    </source>
</evidence>
<protein>
    <submittedName>
        <fullName evidence="1">Uncharacterized protein</fullName>
    </submittedName>
</protein>
<reference evidence="2" key="2">
    <citation type="submission" date="2015-01" db="EMBL/GenBank/DDBJ databases">
        <title>Evolutionary Origins and Diversification of the Mycorrhizal Mutualists.</title>
        <authorList>
            <consortium name="DOE Joint Genome Institute"/>
            <consortium name="Mycorrhizal Genomics Consortium"/>
            <person name="Kohler A."/>
            <person name="Kuo A."/>
            <person name="Nagy L.G."/>
            <person name="Floudas D."/>
            <person name="Copeland A."/>
            <person name="Barry K.W."/>
            <person name="Cichocki N."/>
            <person name="Veneault-Fourrey C."/>
            <person name="LaButti K."/>
            <person name="Lindquist E.A."/>
            <person name="Lipzen A."/>
            <person name="Lundell T."/>
            <person name="Morin E."/>
            <person name="Murat C."/>
            <person name="Riley R."/>
            <person name="Ohm R."/>
            <person name="Sun H."/>
            <person name="Tunlid A."/>
            <person name="Henrissat B."/>
            <person name="Grigoriev I.V."/>
            <person name="Hibbett D.S."/>
            <person name="Martin F."/>
        </authorList>
    </citation>
    <scope>NUCLEOTIDE SEQUENCE [LARGE SCALE GENOMIC DNA]</scope>
    <source>
        <strain evidence="2">Marx 270</strain>
    </source>
</reference>
<gene>
    <name evidence="1" type="ORF">M404DRAFT_1007997</name>
</gene>
<dbReference type="EMBL" id="KN832083">
    <property type="protein sequence ID" value="KIN94864.1"/>
    <property type="molecule type" value="Genomic_DNA"/>
</dbReference>
<accession>A0A0C3N1B7</accession>
<dbReference type="InParanoid" id="A0A0C3N1B7"/>
<dbReference type="AlphaFoldDB" id="A0A0C3N1B7"/>
<name>A0A0C3N1B7_PISTI</name>
<dbReference type="HOGENOM" id="CLU_3015128_0_0_1"/>
<keyword evidence="2" id="KW-1185">Reference proteome</keyword>
<dbReference type="Proteomes" id="UP000054217">
    <property type="component" value="Unassembled WGS sequence"/>
</dbReference>
<organism evidence="1 2">
    <name type="scientific">Pisolithus tinctorius Marx 270</name>
    <dbReference type="NCBI Taxonomy" id="870435"/>
    <lineage>
        <taxon>Eukaryota</taxon>
        <taxon>Fungi</taxon>
        <taxon>Dikarya</taxon>
        <taxon>Basidiomycota</taxon>
        <taxon>Agaricomycotina</taxon>
        <taxon>Agaricomycetes</taxon>
        <taxon>Agaricomycetidae</taxon>
        <taxon>Boletales</taxon>
        <taxon>Sclerodermatineae</taxon>
        <taxon>Pisolithaceae</taxon>
        <taxon>Pisolithus</taxon>
    </lineage>
</organism>
<evidence type="ECO:0000313" key="2">
    <source>
        <dbReference type="Proteomes" id="UP000054217"/>
    </source>
</evidence>